<dbReference type="PANTHER" id="PTHR43479">
    <property type="entry name" value="ACREF/ENVCD OPERON REPRESSOR-RELATED"/>
    <property type="match status" value="1"/>
</dbReference>
<dbReference type="Pfam" id="PF00440">
    <property type="entry name" value="TetR_N"/>
    <property type="match status" value="1"/>
</dbReference>
<dbReference type="InterPro" id="IPR050624">
    <property type="entry name" value="HTH-type_Tx_Regulator"/>
</dbReference>
<dbReference type="PROSITE" id="PS50977">
    <property type="entry name" value="HTH_TETR_2"/>
    <property type="match status" value="1"/>
</dbReference>
<dbReference type="Proteomes" id="UP000286773">
    <property type="component" value="Unassembled WGS sequence"/>
</dbReference>
<dbReference type="Pfam" id="PF17924">
    <property type="entry name" value="TetR_C_19"/>
    <property type="match status" value="1"/>
</dbReference>
<dbReference type="SUPFAM" id="SSF46689">
    <property type="entry name" value="Homeodomain-like"/>
    <property type="match status" value="1"/>
</dbReference>
<organism evidence="4 5">
    <name type="scientific">Vagococcus acidifermentans</name>
    <dbReference type="NCBI Taxonomy" id="564710"/>
    <lineage>
        <taxon>Bacteria</taxon>
        <taxon>Bacillati</taxon>
        <taxon>Bacillota</taxon>
        <taxon>Bacilli</taxon>
        <taxon>Lactobacillales</taxon>
        <taxon>Enterococcaceae</taxon>
        <taxon>Vagococcus</taxon>
    </lineage>
</organism>
<evidence type="ECO:0000313" key="4">
    <source>
        <dbReference type="EMBL" id="RSU13827.1"/>
    </source>
</evidence>
<keyword evidence="1 2" id="KW-0238">DNA-binding</keyword>
<keyword evidence="5" id="KW-1185">Reference proteome</keyword>
<dbReference type="Gene3D" id="1.10.357.10">
    <property type="entry name" value="Tetracycline Repressor, domain 2"/>
    <property type="match status" value="1"/>
</dbReference>
<evidence type="ECO:0000313" key="5">
    <source>
        <dbReference type="Proteomes" id="UP000286773"/>
    </source>
</evidence>
<evidence type="ECO:0000256" key="2">
    <source>
        <dbReference type="PROSITE-ProRule" id="PRU00335"/>
    </source>
</evidence>
<dbReference type="PANTHER" id="PTHR43479:SF11">
    <property type="entry name" value="ACREF_ENVCD OPERON REPRESSOR-RELATED"/>
    <property type="match status" value="1"/>
</dbReference>
<dbReference type="AlphaFoldDB" id="A0A430B0F5"/>
<accession>A0A430B0F5</accession>
<evidence type="ECO:0000259" key="3">
    <source>
        <dbReference type="PROSITE" id="PS50977"/>
    </source>
</evidence>
<dbReference type="InterPro" id="IPR009057">
    <property type="entry name" value="Homeodomain-like_sf"/>
</dbReference>
<dbReference type="RefSeq" id="WP_126812162.1">
    <property type="nucleotide sequence ID" value="NZ_NGKC01000002.1"/>
</dbReference>
<proteinExistence type="predicted"/>
<reference evidence="4 5" key="1">
    <citation type="submission" date="2017-05" db="EMBL/GenBank/DDBJ databases">
        <title>Vagococcus spp. assemblies.</title>
        <authorList>
            <person name="Gulvik C.A."/>
        </authorList>
    </citation>
    <scope>NUCLEOTIDE SEQUENCE [LARGE SCALE GENOMIC DNA]</scope>
    <source>
        <strain evidence="4 5">LMG 24798</strain>
    </source>
</reference>
<dbReference type="OrthoDB" id="9812484at2"/>
<name>A0A430B0F5_9ENTE</name>
<comment type="caution">
    <text evidence="4">The sequence shown here is derived from an EMBL/GenBank/DDBJ whole genome shotgun (WGS) entry which is preliminary data.</text>
</comment>
<feature type="DNA-binding region" description="H-T-H motif" evidence="2">
    <location>
        <begin position="34"/>
        <end position="53"/>
    </location>
</feature>
<gene>
    <name evidence="4" type="ORF">CBF27_02700</name>
</gene>
<dbReference type="InterPro" id="IPR001647">
    <property type="entry name" value="HTH_TetR"/>
</dbReference>
<feature type="domain" description="HTH tetR-type" evidence="3">
    <location>
        <begin position="11"/>
        <end position="71"/>
    </location>
</feature>
<evidence type="ECO:0000256" key="1">
    <source>
        <dbReference type="ARBA" id="ARBA00023125"/>
    </source>
</evidence>
<sequence length="227" mass="27028">MPKDTFFRLDEAKRRKIMEAARREFSDVPLHEASIANIVKYAEIPRGSFYQYFTDKEDLFFYYFDSVHKETEDSLQRLLREEKGNLFSTFQKYAEVLLNDILYGPNSDFLRNFFYHMNYSRTNRIAPFTDEQLKKTERPHRFHHAHQSNHQTLLENVDTGNLNITTKRELEVLIRLILSMFLSTINYALKCQKEGQPVEVSEMLVTFNMKLNWLRHGVEKNKEGEAI</sequence>
<dbReference type="GO" id="GO:0003677">
    <property type="term" value="F:DNA binding"/>
    <property type="evidence" value="ECO:0007669"/>
    <property type="project" value="UniProtKB-UniRule"/>
</dbReference>
<protein>
    <recommendedName>
        <fullName evidence="3">HTH tetR-type domain-containing protein</fullName>
    </recommendedName>
</protein>
<dbReference type="EMBL" id="NGKC01000002">
    <property type="protein sequence ID" value="RSU13827.1"/>
    <property type="molecule type" value="Genomic_DNA"/>
</dbReference>